<organism evidence="10 11">
    <name type="scientific">Listeria monocytogenes serotype 1/2a (strain 10403S)</name>
    <dbReference type="NCBI Taxonomy" id="393133"/>
    <lineage>
        <taxon>Bacteria</taxon>
        <taxon>Bacillati</taxon>
        <taxon>Bacillota</taxon>
        <taxon>Bacilli</taxon>
        <taxon>Bacillales</taxon>
        <taxon>Listeriaceae</taxon>
        <taxon>Listeria</taxon>
    </lineage>
</organism>
<dbReference type="EC" id="3.1.-.-" evidence="9"/>
<dbReference type="KEGG" id="lmt:LMRG_02136"/>
<comment type="subunit">
    <text evidence="9">Homodimer, forms a heterotetramer with a Cas1 homodimer.</text>
</comment>
<evidence type="ECO:0000256" key="7">
    <source>
        <dbReference type="ARBA" id="ARBA00022842"/>
    </source>
</evidence>
<evidence type="ECO:0000256" key="6">
    <source>
        <dbReference type="ARBA" id="ARBA00022801"/>
    </source>
</evidence>
<evidence type="ECO:0000256" key="3">
    <source>
        <dbReference type="ARBA" id="ARBA00022722"/>
    </source>
</evidence>
<evidence type="ECO:0000313" key="10">
    <source>
        <dbReference type="EMBL" id="AEO07574.1"/>
    </source>
</evidence>
<reference evidence="11" key="1">
    <citation type="submission" date="2010-04" db="EMBL/GenBank/DDBJ databases">
        <title>The genome sequence of Listeria monocytogenes strain 10403S.</title>
        <authorList>
            <consortium name="The Broad Institute Genome Sequencing Platform"/>
            <consortium name="The Broad Institute Genome Sequencing Center for Infectious Disease."/>
            <person name="Borowsky M."/>
            <person name="Borodovsky M."/>
            <person name="Young S.K."/>
            <person name="Zeng Q."/>
            <person name="Koehrsen M."/>
            <person name="Fitzgerald M."/>
            <person name="Wiedmann M."/>
            <person name="Swaminathan B."/>
            <person name="Lauer P."/>
            <person name="Portnoy D."/>
            <person name="Cossart P."/>
            <person name="Buchrieser C."/>
            <person name="Higgins D."/>
            <person name="Abouelleil A."/>
            <person name="Alvarado L."/>
            <person name="Arachchi H.M."/>
            <person name="Berlin A."/>
            <person name="Borenstein D."/>
            <person name="Brown A."/>
            <person name="Chapman S.B."/>
            <person name="Chen Z."/>
            <person name="Dunbar C.D."/>
            <person name="Engels R."/>
            <person name="Freedman E."/>
            <person name="Gearin G."/>
            <person name="Gellesch M."/>
            <person name="Goldberg J."/>
            <person name="Griggs A."/>
            <person name="Gujja S."/>
            <person name="Heilman E."/>
            <person name="Heiman D."/>
            <person name="Howarth C."/>
            <person name="Jen D."/>
            <person name="Larson L."/>
            <person name="Lui A."/>
            <person name="MacDonald J."/>
            <person name="Mehta T."/>
            <person name="Montmayeur A."/>
            <person name="Neiman D."/>
            <person name="Park D."/>
            <person name="Pearson M."/>
            <person name="Priest M."/>
            <person name="Richards J."/>
            <person name="Roberts A."/>
            <person name="Saif S."/>
            <person name="Shea T."/>
            <person name="Shenoy N."/>
            <person name="Sisk P."/>
            <person name="Stolte C."/>
            <person name="Sykes S."/>
            <person name="Walk T."/>
            <person name="White J."/>
            <person name="Yandava C."/>
            <person name="Haas B."/>
            <person name="Nusbaum C."/>
            <person name="Birren B."/>
        </authorList>
    </citation>
    <scope>NUCLEOTIDE SEQUENCE [LARGE SCALE GENOMIC DNA]</scope>
    <source>
        <strain evidence="11">10403S</strain>
    </source>
</reference>
<keyword evidence="3 9" id="KW-0540">Nuclease</keyword>
<dbReference type="Proteomes" id="UP000001288">
    <property type="component" value="Chromosome"/>
</dbReference>
<dbReference type="HAMAP" id="MF_01471">
    <property type="entry name" value="Cas2"/>
    <property type="match status" value="1"/>
</dbReference>
<dbReference type="GO" id="GO:0051607">
    <property type="term" value="P:defense response to virus"/>
    <property type="evidence" value="ECO:0007669"/>
    <property type="project" value="UniProtKB-UniRule"/>
</dbReference>
<keyword evidence="7 9" id="KW-0460">Magnesium</keyword>
<comment type="cofactor">
    <cofactor evidence="1 9">
        <name>Mg(2+)</name>
        <dbReference type="ChEBI" id="CHEBI:18420"/>
    </cofactor>
</comment>
<dbReference type="AlphaFoldDB" id="A0A0H3GKM2"/>
<keyword evidence="8 9" id="KW-0051">Antiviral defense</keyword>
<dbReference type="GO" id="GO:0016787">
    <property type="term" value="F:hydrolase activity"/>
    <property type="evidence" value="ECO:0007669"/>
    <property type="project" value="UniProtKB-KW"/>
</dbReference>
<dbReference type="EMBL" id="CP002002">
    <property type="protein sequence ID" value="AEO07574.1"/>
    <property type="molecule type" value="Genomic_DNA"/>
</dbReference>
<name>A0A0H3GKM2_LISM4</name>
<dbReference type="NCBIfam" id="TIGR01573">
    <property type="entry name" value="cas2"/>
    <property type="match status" value="1"/>
</dbReference>
<evidence type="ECO:0000256" key="5">
    <source>
        <dbReference type="ARBA" id="ARBA00022759"/>
    </source>
</evidence>
<dbReference type="SMR" id="A0A0H3GKM2"/>
<sequence length="113" mass="13176">MSYRYMRMLLMFDMPTDTAKERKAYRQFRRFILSEGFIMHQYSVYSKILLNGTASKAMLARLKQQNPKKGLITLLTVTEKQFARMVYLSGEQNKSIGNSDARLVFLGDDADEF</sequence>
<evidence type="ECO:0000256" key="8">
    <source>
        <dbReference type="ARBA" id="ARBA00023118"/>
    </source>
</evidence>
<dbReference type="GO" id="GO:0046872">
    <property type="term" value="F:metal ion binding"/>
    <property type="evidence" value="ECO:0007669"/>
    <property type="project" value="UniProtKB-UniRule"/>
</dbReference>
<evidence type="ECO:0000256" key="9">
    <source>
        <dbReference type="HAMAP-Rule" id="MF_01471"/>
    </source>
</evidence>
<comment type="function">
    <text evidence="9">CRISPR (clustered regularly interspaced short palindromic repeat), is an adaptive immune system that provides protection against mobile genetic elements (viruses, transposable elements and conjugative plasmids). CRISPR clusters contain sequences complementary to antecedent mobile elements and target invading nucleic acids. CRISPR clusters are transcribed and processed into CRISPR RNA (crRNA). Functions as a ssRNA-specific endoribonuclease. Involved in the integration of spacer DNA into the CRISPR cassette.</text>
</comment>
<dbReference type="RefSeq" id="WP_003723648.1">
    <property type="nucleotide sequence ID" value="NC_017544.1"/>
</dbReference>
<feature type="binding site" evidence="9">
    <location>
        <position position="13"/>
    </location>
    <ligand>
        <name>Mg(2+)</name>
        <dbReference type="ChEBI" id="CHEBI:18420"/>
        <note>catalytic</note>
    </ligand>
</feature>
<evidence type="ECO:0000256" key="1">
    <source>
        <dbReference type="ARBA" id="ARBA00001946"/>
    </source>
</evidence>
<evidence type="ECO:0000256" key="4">
    <source>
        <dbReference type="ARBA" id="ARBA00022723"/>
    </source>
</evidence>
<evidence type="ECO:0000256" key="2">
    <source>
        <dbReference type="ARBA" id="ARBA00009959"/>
    </source>
</evidence>
<dbReference type="InterPro" id="IPR021127">
    <property type="entry name" value="CRISPR_associated_Cas2"/>
</dbReference>
<dbReference type="SUPFAM" id="SSF143430">
    <property type="entry name" value="TTP0101/SSO1404-like"/>
    <property type="match status" value="1"/>
</dbReference>
<dbReference type="Pfam" id="PF09827">
    <property type="entry name" value="CRISPR_Cas2"/>
    <property type="match status" value="1"/>
</dbReference>
<proteinExistence type="inferred from homology"/>
<keyword evidence="6 9" id="KW-0378">Hydrolase</keyword>
<keyword evidence="4 9" id="KW-0479">Metal-binding</keyword>
<keyword evidence="5 9" id="KW-0255">Endonuclease</keyword>
<dbReference type="GO" id="GO:0004521">
    <property type="term" value="F:RNA endonuclease activity"/>
    <property type="evidence" value="ECO:0007669"/>
    <property type="project" value="InterPro"/>
</dbReference>
<evidence type="ECO:0000313" key="11">
    <source>
        <dbReference type="Proteomes" id="UP000001288"/>
    </source>
</evidence>
<gene>
    <name evidence="9" type="primary">cas2</name>
    <name evidence="10" type="ordered locus">LMRG_02136</name>
</gene>
<dbReference type="CDD" id="cd09638">
    <property type="entry name" value="Cas2_I_II_III"/>
    <property type="match status" value="1"/>
</dbReference>
<protein>
    <recommendedName>
        <fullName evidence="9">CRISPR-associated endoribonuclease Cas2</fullName>
        <ecNumber evidence="9">3.1.-.-</ecNumber>
    </recommendedName>
</protein>
<comment type="similarity">
    <text evidence="2 9">Belongs to the CRISPR-associated endoribonuclease Cas2 protein family.</text>
</comment>
<dbReference type="InterPro" id="IPR019199">
    <property type="entry name" value="Virulence_VapD/CRISPR_Cas2"/>
</dbReference>
<dbReference type="HOGENOM" id="CLU_150500_1_0_9"/>
<accession>A0A0H3GKM2</accession>
<dbReference type="GO" id="GO:0043571">
    <property type="term" value="P:maintenance of CRISPR repeat elements"/>
    <property type="evidence" value="ECO:0007669"/>
    <property type="project" value="UniProtKB-UniRule"/>
</dbReference>